<keyword evidence="2" id="KW-1185">Reference proteome</keyword>
<gene>
    <name evidence="1" type="ORF">P7K49_035480</name>
</gene>
<sequence>KNLVSIEEHQRGDYVLIETEVYSYQLNVQQLLRYLLRHFPDVMPAFLPVLKEV</sequence>
<feature type="non-terminal residue" evidence="1">
    <location>
        <position position="1"/>
    </location>
</feature>
<evidence type="ECO:0000313" key="1">
    <source>
        <dbReference type="EMBL" id="KAK2086055.1"/>
    </source>
</evidence>
<evidence type="ECO:0000313" key="2">
    <source>
        <dbReference type="Proteomes" id="UP001266305"/>
    </source>
</evidence>
<proteinExistence type="predicted"/>
<dbReference type="Proteomes" id="UP001266305">
    <property type="component" value="Unassembled WGS sequence"/>
</dbReference>
<reference evidence="1 2" key="1">
    <citation type="submission" date="2023-05" db="EMBL/GenBank/DDBJ databases">
        <title>B98-5 Cell Line De Novo Hybrid Assembly: An Optical Mapping Approach.</title>
        <authorList>
            <person name="Kananen K."/>
            <person name="Auerbach J.A."/>
            <person name="Kautto E."/>
            <person name="Blachly J.S."/>
        </authorList>
    </citation>
    <scope>NUCLEOTIDE SEQUENCE [LARGE SCALE GENOMIC DNA]</scope>
    <source>
        <strain evidence="1">B95-8</strain>
        <tissue evidence="1">Cell line</tissue>
    </source>
</reference>
<comment type="caution">
    <text evidence="1">The sequence shown here is derived from an EMBL/GenBank/DDBJ whole genome shotgun (WGS) entry which is preliminary data.</text>
</comment>
<accession>A0ABQ9TND0</accession>
<protein>
    <submittedName>
        <fullName evidence="1">Uncharacterized protein</fullName>
    </submittedName>
</protein>
<organism evidence="1 2">
    <name type="scientific">Saguinus oedipus</name>
    <name type="common">Cotton-top tamarin</name>
    <name type="synonym">Oedipomidas oedipus</name>
    <dbReference type="NCBI Taxonomy" id="9490"/>
    <lineage>
        <taxon>Eukaryota</taxon>
        <taxon>Metazoa</taxon>
        <taxon>Chordata</taxon>
        <taxon>Craniata</taxon>
        <taxon>Vertebrata</taxon>
        <taxon>Euteleostomi</taxon>
        <taxon>Mammalia</taxon>
        <taxon>Eutheria</taxon>
        <taxon>Euarchontoglires</taxon>
        <taxon>Primates</taxon>
        <taxon>Haplorrhini</taxon>
        <taxon>Platyrrhini</taxon>
        <taxon>Cebidae</taxon>
        <taxon>Callitrichinae</taxon>
        <taxon>Saguinus</taxon>
    </lineage>
</organism>
<name>A0ABQ9TND0_SAGOE</name>
<dbReference type="EMBL" id="JASSZA010000020">
    <property type="protein sequence ID" value="KAK2086055.1"/>
    <property type="molecule type" value="Genomic_DNA"/>
</dbReference>